<evidence type="ECO:0000259" key="5">
    <source>
        <dbReference type="Pfam" id="PF25973"/>
    </source>
</evidence>
<dbReference type="PANTHER" id="PTHR30469:SF38">
    <property type="entry name" value="HLYD FAMILY SECRETION PROTEIN"/>
    <property type="match status" value="1"/>
</dbReference>
<gene>
    <name evidence="7" type="ORF">CWE14_11825</name>
</gene>
<keyword evidence="2" id="KW-0175">Coiled coil</keyword>
<evidence type="ECO:0000256" key="2">
    <source>
        <dbReference type="SAM" id="Coils"/>
    </source>
</evidence>
<keyword evidence="3" id="KW-0732">Signal</keyword>
<dbReference type="RefSeq" id="WP_126799556.1">
    <property type="nucleotide sequence ID" value="NZ_PIPO01000005.1"/>
</dbReference>
<dbReference type="Pfam" id="PF25989">
    <property type="entry name" value="YknX_C"/>
    <property type="match status" value="1"/>
</dbReference>
<dbReference type="InterPro" id="IPR058647">
    <property type="entry name" value="BSH_CzcB-like"/>
</dbReference>
<keyword evidence="8" id="KW-1185">Reference proteome</keyword>
<comment type="caution">
    <text evidence="7">The sequence shown here is derived from an EMBL/GenBank/DDBJ whole genome shotgun (WGS) entry which is preliminary data.</text>
</comment>
<name>A0A432WE58_9GAMM</name>
<evidence type="ECO:0000256" key="1">
    <source>
        <dbReference type="ARBA" id="ARBA00009477"/>
    </source>
</evidence>
<dbReference type="Gene3D" id="2.40.30.170">
    <property type="match status" value="1"/>
</dbReference>
<proteinExistence type="inferred from homology"/>
<dbReference type="Proteomes" id="UP000287823">
    <property type="component" value="Unassembled WGS sequence"/>
</dbReference>
<dbReference type="GO" id="GO:1990281">
    <property type="term" value="C:efflux pump complex"/>
    <property type="evidence" value="ECO:0007669"/>
    <property type="project" value="TreeGrafter"/>
</dbReference>
<dbReference type="AlphaFoldDB" id="A0A432WE58"/>
<evidence type="ECO:0000259" key="4">
    <source>
        <dbReference type="Pfam" id="PF25954"/>
    </source>
</evidence>
<dbReference type="PROSITE" id="PS51257">
    <property type="entry name" value="PROKAR_LIPOPROTEIN"/>
    <property type="match status" value="1"/>
</dbReference>
<dbReference type="PANTHER" id="PTHR30469">
    <property type="entry name" value="MULTIDRUG RESISTANCE PROTEIN MDTA"/>
    <property type="match status" value="1"/>
</dbReference>
<feature type="signal peptide" evidence="3">
    <location>
        <begin position="1"/>
        <end position="29"/>
    </location>
</feature>
<feature type="domain" description="CusB-like beta-barrel" evidence="4">
    <location>
        <begin position="206"/>
        <end position="269"/>
    </location>
</feature>
<dbReference type="Gene3D" id="2.40.50.100">
    <property type="match status" value="1"/>
</dbReference>
<dbReference type="InterPro" id="IPR006143">
    <property type="entry name" value="RND_pump_MFP"/>
</dbReference>
<accession>A0A432WE58</accession>
<dbReference type="Pfam" id="PF25954">
    <property type="entry name" value="Beta-barrel_RND_2"/>
    <property type="match status" value="1"/>
</dbReference>
<feature type="domain" description="CzcB-like barrel-sandwich hybrid" evidence="5">
    <location>
        <begin position="71"/>
        <end position="194"/>
    </location>
</feature>
<evidence type="ECO:0000313" key="7">
    <source>
        <dbReference type="EMBL" id="RUO31177.1"/>
    </source>
</evidence>
<dbReference type="InterPro" id="IPR058637">
    <property type="entry name" value="YknX-like_C"/>
</dbReference>
<dbReference type="SUPFAM" id="SSF111369">
    <property type="entry name" value="HlyD-like secretion proteins"/>
    <property type="match status" value="1"/>
</dbReference>
<dbReference type="InterPro" id="IPR058792">
    <property type="entry name" value="Beta-barrel_RND_2"/>
</dbReference>
<evidence type="ECO:0000313" key="8">
    <source>
        <dbReference type="Proteomes" id="UP000287823"/>
    </source>
</evidence>
<feature type="chain" id="PRO_5019512808" evidence="3">
    <location>
        <begin position="30"/>
        <end position="356"/>
    </location>
</feature>
<dbReference type="NCBIfam" id="TIGR01730">
    <property type="entry name" value="RND_mfp"/>
    <property type="match status" value="1"/>
</dbReference>
<feature type="coiled-coil region" evidence="2">
    <location>
        <begin position="102"/>
        <end position="155"/>
    </location>
</feature>
<dbReference type="GO" id="GO:0015562">
    <property type="term" value="F:efflux transmembrane transporter activity"/>
    <property type="evidence" value="ECO:0007669"/>
    <property type="project" value="TreeGrafter"/>
</dbReference>
<dbReference type="Gene3D" id="2.40.420.20">
    <property type="match status" value="1"/>
</dbReference>
<comment type="similarity">
    <text evidence="1">Belongs to the membrane fusion protein (MFP) (TC 8.A.1) family.</text>
</comment>
<organism evidence="7 8">
    <name type="scientific">Aliidiomarina soli</name>
    <dbReference type="NCBI Taxonomy" id="1928574"/>
    <lineage>
        <taxon>Bacteria</taxon>
        <taxon>Pseudomonadati</taxon>
        <taxon>Pseudomonadota</taxon>
        <taxon>Gammaproteobacteria</taxon>
        <taxon>Alteromonadales</taxon>
        <taxon>Idiomarinaceae</taxon>
        <taxon>Aliidiomarina</taxon>
    </lineage>
</organism>
<sequence length="356" mass="39624">MQYATRLSSPLTLVLLPVVVLLAACSRDADDSDTTQAAERRTPIAVYEVSPRDLSRQVRLSASVRPRFQIAINSRLHGSLVEVLAEEGDRVEQGQLLARFDVQEESVELQRAESSKEEARLEYQRLEQLLESRNISDAELQRARAAYEVARAEQQLWQTRVDFGSVRAPQNAVVTARHIEPGEVAESQQPLFELGVMEELVLLPGISERDVRHLRVGQVVPVQLDALPERTFNGRIRRIFPMADATTRMVTIEIALPEDSFAQGVRPGYLGRIPMVIDARPDTIAVPAAAVGEGDDGHYIYVVEEERLVRREVTVGITRGQWTEIEQGLSADELVLASNPIDMAEGTAVRIVGYRG</sequence>
<protein>
    <submittedName>
        <fullName evidence="7">Efflux RND transporter periplasmic adaptor subunit</fullName>
    </submittedName>
</protein>
<evidence type="ECO:0000259" key="6">
    <source>
        <dbReference type="Pfam" id="PF25989"/>
    </source>
</evidence>
<dbReference type="Pfam" id="PF25973">
    <property type="entry name" value="BSH_CzcB"/>
    <property type="match status" value="1"/>
</dbReference>
<reference evidence="7 8" key="1">
    <citation type="journal article" date="2011" name="Front. Microbiol.">
        <title>Genomic signatures of strain selection and enhancement in Bacillus atrophaeus var. globigii, a historical biowarfare simulant.</title>
        <authorList>
            <person name="Gibbons H.S."/>
            <person name="Broomall S.M."/>
            <person name="McNew L.A."/>
            <person name="Daligault H."/>
            <person name="Chapman C."/>
            <person name="Bruce D."/>
            <person name="Karavis M."/>
            <person name="Krepps M."/>
            <person name="McGregor P.A."/>
            <person name="Hong C."/>
            <person name="Park K.H."/>
            <person name="Akmal A."/>
            <person name="Feldman A."/>
            <person name="Lin J.S."/>
            <person name="Chang W.E."/>
            <person name="Higgs B.W."/>
            <person name="Demirev P."/>
            <person name="Lindquist J."/>
            <person name="Liem A."/>
            <person name="Fochler E."/>
            <person name="Read T.D."/>
            <person name="Tapia R."/>
            <person name="Johnson S."/>
            <person name="Bishop-Lilly K.A."/>
            <person name="Detter C."/>
            <person name="Han C."/>
            <person name="Sozhamannan S."/>
            <person name="Rosenzweig C.N."/>
            <person name="Skowronski E.W."/>
        </authorList>
    </citation>
    <scope>NUCLEOTIDE SEQUENCE [LARGE SCALE GENOMIC DNA]</scope>
    <source>
        <strain evidence="7 8">Y4G10-17</strain>
    </source>
</reference>
<evidence type="ECO:0000256" key="3">
    <source>
        <dbReference type="SAM" id="SignalP"/>
    </source>
</evidence>
<feature type="domain" description="YknX-like C-terminal permuted SH3-like" evidence="6">
    <location>
        <begin position="284"/>
        <end position="350"/>
    </location>
</feature>
<dbReference type="EMBL" id="PIPO01000005">
    <property type="protein sequence ID" value="RUO31177.1"/>
    <property type="molecule type" value="Genomic_DNA"/>
</dbReference>